<evidence type="ECO:0000313" key="2">
    <source>
        <dbReference type="Proteomes" id="UP000191931"/>
    </source>
</evidence>
<accession>A0A1W1HCM0</accession>
<proteinExistence type="predicted"/>
<organism evidence="1 2">
    <name type="scientific">Desulfamplus magnetovallimortis</name>
    <dbReference type="NCBI Taxonomy" id="1246637"/>
    <lineage>
        <taxon>Bacteria</taxon>
        <taxon>Pseudomonadati</taxon>
        <taxon>Thermodesulfobacteriota</taxon>
        <taxon>Desulfobacteria</taxon>
        <taxon>Desulfobacterales</taxon>
        <taxon>Desulfobacteraceae</taxon>
        <taxon>Desulfamplus</taxon>
    </lineage>
</organism>
<gene>
    <name evidence="1" type="ORF">MTBBW1_2130037</name>
</gene>
<sequence>MDFACGSASLLLNVRKRIRDNNGSVGKIYDQEKNILQKSKIPI</sequence>
<evidence type="ECO:0000313" key="1">
    <source>
        <dbReference type="EMBL" id="SLM30142.1"/>
    </source>
</evidence>
<dbReference type="EMBL" id="FWEV01000128">
    <property type="protein sequence ID" value="SLM30142.1"/>
    <property type="molecule type" value="Genomic_DNA"/>
</dbReference>
<dbReference type="AlphaFoldDB" id="A0A1W1HCM0"/>
<name>A0A1W1HCM0_9BACT</name>
<keyword evidence="2" id="KW-1185">Reference proteome</keyword>
<dbReference type="STRING" id="1246637.MTBBW1_2130037"/>
<reference evidence="1 2" key="1">
    <citation type="submission" date="2017-03" db="EMBL/GenBank/DDBJ databases">
        <authorList>
            <person name="Afonso C.L."/>
            <person name="Miller P.J."/>
            <person name="Scott M.A."/>
            <person name="Spackman E."/>
            <person name="Goraichik I."/>
            <person name="Dimitrov K.M."/>
            <person name="Suarez D.L."/>
            <person name="Swayne D.E."/>
        </authorList>
    </citation>
    <scope>NUCLEOTIDE SEQUENCE [LARGE SCALE GENOMIC DNA]</scope>
    <source>
        <strain evidence="1">PRJEB14757</strain>
    </source>
</reference>
<dbReference type="Proteomes" id="UP000191931">
    <property type="component" value="Unassembled WGS sequence"/>
</dbReference>
<protein>
    <submittedName>
        <fullName evidence="1">Uncharacterized protein</fullName>
    </submittedName>
</protein>